<organism evidence="1 2">
    <name type="scientific">Candidatus Falkowbacteria bacterium RBG_13_39_14</name>
    <dbReference type="NCBI Taxonomy" id="1797985"/>
    <lineage>
        <taxon>Bacteria</taxon>
        <taxon>Candidatus Falkowiibacteriota</taxon>
    </lineage>
</organism>
<accession>A0A1F5S1E1</accession>
<reference evidence="1 2" key="1">
    <citation type="journal article" date="2016" name="Nat. Commun.">
        <title>Thousands of microbial genomes shed light on interconnected biogeochemical processes in an aquifer system.</title>
        <authorList>
            <person name="Anantharaman K."/>
            <person name="Brown C.T."/>
            <person name="Hug L.A."/>
            <person name="Sharon I."/>
            <person name="Castelle C.J."/>
            <person name="Probst A.J."/>
            <person name="Thomas B.C."/>
            <person name="Singh A."/>
            <person name="Wilkins M.J."/>
            <person name="Karaoz U."/>
            <person name="Brodie E.L."/>
            <person name="Williams K.H."/>
            <person name="Hubbard S.S."/>
            <person name="Banfield J.F."/>
        </authorList>
    </citation>
    <scope>NUCLEOTIDE SEQUENCE [LARGE SCALE GENOMIC DNA]</scope>
</reference>
<name>A0A1F5S1E1_9BACT</name>
<sequence>MDTRSGLEDLIPQNLNDEIGVIHHFLSEENDEELATGVNVIKGRLEIQLNNPDIYYIGIIPNVLFKGVEPIAISIGDREIEFNNYIRQAGSDWNWHPEPLTVLRCRSKVPCEFALCINVELNKTSIAKKGDGAVIIFEILFQEPNSQQIITAGIIRKEVK</sequence>
<gene>
    <name evidence="1" type="ORF">A2Y83_03465</name>
</gene>
<dbReference type="STRING" id="1797985.A2Y83_03465"/>
<protein>
    <submittedName>
        <fullName evidence="1">Uncharacterized protein</fullName>
    </submittedName>
</protein>
<dbReference type="Proteomes" id="UP000178323">
    <property type="component" value="Unassembled WGS sequence"/>
</dbReference>
<evidence type="ECO:0000313" key="1">
    <source>
        <dbReference type="EMBL" id="OGF20382.1"/>
    </source>
</evidence>
<dbReference type="AlphaFoldDB" id="A0A1F5S1E1"/>
<dbReference type="EMBL" id="MFFS01000091">
    <property type="protein sequence ID" value="OGF20382.1"/>
    <property type="molecule type" value="Genomic_DNA"/>
</dbReference>
<comment type="caution">
    <text evidence="1">The sequence shown here is derived from an EMBL/GenBank/DDBJ whole genome shotgun (WGS) entry which is preliminary data.</text>
</comment>
<proteinExistence type="predicted"/>
<evidence type="ECO:0000313" key="2">
    <source>
        <dbReference type="Proteomes" id="UP000178323"/>
    </source>
</evidence>